<dbReference type="InterPro" id="IPR052165">
    <property type="entry name" value="Membrane_assoc_protease"/>
</dbReference>
<dbReference type="AlphaFoldDB" id="A0A650EMY1"/>
<proteinExistence type="predicted"/>
<feature type="transmembrane region" description="Helical" evidence="1">
    <location>
        <begin position="7"/>
        <end position="32"/>
    </location>
</feature>
<dbReference type="InterPro" id="IPR036259">
    <property type="entry name" value="MFS_trans_sf"/>
</dbReference>
<feature type="transmembrane region" description="Helical" evidence="1">
    <location>
        <begin position="52"/>
        <end position="70"/>
    </location>
</feature>
<accession>A0A650EMY1</accession>
<dbReference type="SUPFAM" id="SSF103473">
    <property type="entry name" value="MFS general substrate transporter"/>
    <property type="match status" value="1"/>
</dbReference>
<organism evidence="2">
    <name type="scientific">uncultured Helicobacter sp</name>
    <dbReference type="NCBI Taxonomy" id="175537"/>
    <lineage>
        <taxon>Bacteria</taxon>
        <taxon>Pseudomonadati</taxon>
        <taxon>Campylobacterota</taxon>
        <taxon>Epsilonproteobacteria</taxon>
        <taxon>Campylobacterales</taxon>
        <taxon>Helicobacteraceae</taxon>
        <taxon>Helicobacter</taxon>
        <taxon>environmental samples</taxon>
    </lineage>
</organism>
<dbReference type="PANTHER" id="PTHR33507">
    <property type="entry name" value="INNER MEMBRANE PROTEIN YBBJ"/>
    <property type="match status" value="1"/>
</dbReference>
<dbReference type="PANTHER" id="PTHR33507:SF3">
    <property type="entry name" value="INNER MEMBRANE PROTEIN YBBJ"/>
    <property type="match status" value="1"/>
</dbReference>
<keyword evidence="1" id="KW-1133">Transmembrane helix</keyword>
<keyword evidence="1" id="KW-0472">Membrane</keyword>
<sequence length="136" mass="15558">MSFWILLSIGVVLVVAEMFSGSFFLLFVGFGFVLTGILEWLIGFENLGMNPIFIQTALICLISILSLIFIKPSIKRLLQKSEEYKEDFLDEQGEGEIKQGMVYFKGTLWSFEGDRHYDEGQKVRVKGVKNNHLILE</sequence>
<keyword evidence="1" id="KW-0812">Transmembrane</keyword>
<evidence type="ECO:0000313" key="2">
    <source>
        <dbReference type="EMBL" id="QGT50528.1"/>
    </source>
</evidence>
<dbReference type="EMBL" id="MN577569">
    <property type="protein sequence ID" value="QGT50528.1"/>
    <property type="molecule type" value="Genomic_DNA"/>
</dbReference>
<dbReference type="Gene3D" id="2.40.50.140">
    <property type="entry name" value="Nucleic acid-binding proteins"/>
    <property type="match status" value="1"/>
</dbReference>
<dbReference type="GO" id="GO:0005886">
    <property type="term" value="C:plasma membrane"/>
    <property type="evidence" value="ECO:0007669"/>
    <property type="project" value="TreeGrafter"/>
</dbReference>
<evidence type="ECO:0000256" key="1">
    <source>
        <dbReference type="SAM" id="Phobius"/>
    </source>
</evidence>
<dbReference type="InterPro" id="IPR012340">
    <property type="entry name" value="NA-bd_OB-fold"/>
</dbReference>
<reference evidence="2" key="1">
    <citation type="journal article" date="2020" name="J. ISSAAS">
        <title>Lactobacilli and other gastrointestinal microbiota of Peromyscus leucopus, reservoir host for agents of Lyme disease and other zoonoses in North America.</title>
        <authorList>
            <person name="Milovic A."/>
            <person name="Bassam K."/>
            <person name="Shao H."/>
            <person name="Chatzistamou I."/>
            <person name="Tufts D.M."/>
            <person name="Diuk-Wasser M."/>
            <person name="Barbour A.G."/>
        </authorList>
    </citation>
    <scope>NUCLEOTIDE SEQUENCE</scope>
    <source>
        <strain evidence="2">LL4</strain>
    </source>
</reference>
<gene>
    <name evidence="2" type="ORF">Helico5904_2000</name>
</gene>
<name>A0A650EMY1_9HELI</name>
<protein>
    <submittedName>
        <fullName evidence="2">Uncharacterized protein</fullName>
    </submittedName>
</protein>